<dbReference type="AlphaFoldDB" id="A0A3M7PHI5"/>
<dbReference type="Proteomes" id="UP000276133">
    <property type="component" value="Unassembled WGS sequence"/>
</dbReference>
<name>A0A3M7PHI5_BRAPC</name>
<comment type="caution">
    <text evidence="1">The sequence shown here is derived from an EMBL/GenBank/DDBJ whole genome shotgun (WGS) entry which is preliminary data.</text>
</comment>
<dbReference type="EMBL" id="REGN01010941">
    <property type="protein sequence ID" value="RMZ98170.1"/>
    <property type="molecule type" value="Genomic_DNA"/>
</dbReference>
<keyword evidence="2" id="KW-1185">Reference proteome</keyword>
<evidence type="ECO:0000313" key="2">
    <source>
        <dbReference type="Proteomes" id="UP000276133"/>
    </source>
</evidence>
<gene>
    <name evidence="1" type="ORF">BpHYR1_003870</name>
</gene>
<evidence type="ECO:0000313" key="1">
    <source>
        <dbReference type="EMBL" id="RMZ98170.1"/>
    </source>
</evidence>
<protein>
    <submittedName>
        <fullName evidence="1">Uncharacterized protein</fullName>
    </submittedName>
</protein>
<proteinExistence type="predicted"/>
<reference evidence="1 2" key="1">
    <citation type="journal article" date="2018" name="Sci. Rep.">
        <title>Genomic signatures of local adaptation to the degree of environmental predictability in rotifers.</title>
        <authorList>
            <person name="Franch-Gras L."/>
            <person name="Hahn C."/>
            <person name="Garcia-Roger E.M."/>
            <person name="Carmona M.J."/>
            <person name="Serra M."/>
            <person name="Gomez A."/>
        </authorList>
    </citation>
    <scope>NUCLEOTIDE SEQUENCE [LARGE SCALE GENOMIC DNA]</scope>
    <source>
        <strain evidence="1">HYR1</strain>
    </source>
</reference>
<sequence length="87" mass="10184">MALIRLGCVTIMLHSEPLCSLKYHSSMYWDSVGWRPLLAGRDKSKKKILLRCLKIKYKGTKKYFNYQNKFNGVRGRALNFISKNLSR</sequence>
<accession>A0A3M7PHI5</accession>
<organism evidence="1 2">
    <name type="scientific">Brachionus plicatilis</name>
    <name type="common">Marine rotifer</name>
    <name type="synonym">Brachionus muelleri</name>
    <dbReference type="NCBI Taxonomy" id="10195"/>
    <lineage>
        <taxon>Eukaryota</taxon>
        <taxon>Metazoa</taxon>
        <taxon>Spiralia</taxon>
        <taxon>Gnathifera</taxon>
        <taxon>Rotifera</taxon>
        <taxon>Eurotatoria</taxon>
        <taxon>Monogononta</taxon>
        <taxon>Pseudotrocha</taxon>
        <taxon>Ploima</taxon>
        <taxon>Brachionidae</taxon>
        <taxon>Brachionus</taxon>
    </lineage>
</organism>